<feature type="compositionally biased region" description="Polar residues" evidence="2">
    <location>
        <begin position="882"/>
        <end position="898"/>
    </location>
</feature>
<feature type="region of interest" description="Disordered" evidence="2">
    <location>
        <begin position="576"/>
        <end position="632"/>
    </location>
</feature>
<dbReference type="Proteomes" id="UP001194746">
    <property type="component" value="Unassembled WGS sequence"/>
</dbReference>
<dbReference type="AlphaFoldDB" id="A0AAD4CJ87"/>
<feature type="region of interest" description="Disordered" evidence="2">
    <location>
        <begin position="851"/>
        <end position="914"/>
    </location>
</feature>
<name>A0AAD4CJ87_ASPNN</name>
<accession>A0AAD4CJ87</accession>
<comment type="subunit">
    <text evidence="1">Component of the NuA4 histone acetyltransferase complex.</text>
</comment>
<dbReference type="InterPro" id="IPR016197">
    <property type="entry name" value="Chromo-like_dom_sf"/>
</dbReference>
<feature type="compositionally biased region" description="Basic and acidic residues" evidence="2">
    <location>
        <begin position="595"/>
        <end position="617"/>
    </location>
</feature>
<keyword evidence="4" id="KW-1185">Reference proteome</keyword>
<dbReference type="GO" id="GO:0070823">
    <property type="term" value="C:HDA1 complex"/>
    <property type="evidence" value="ECO:0007669"/>
    <property type="project" value="InterPro"/>
</dbReference>
<protein>
    <recommendedName>
        <fullName evidence="5">HDA1 complex subunit</fullName>
    </recommendedName>
</protein>
<feature type="compositionally biased region" description="Polar residues" evidence="2">
    <location>
        <begin position="576"/>
        <end position="586"/>
    </location>
</feature>
<organism evidence="3 4">
    <name type="scientific">Aspergillus nanangensis</name>
    <dbReference type="NCBI Taxonomy" id="2582783"/>
    <lineage>
        <taxon>Eukaryota</taxon>
        <taxon>Fungi</taxon>
        <taxon>Dikarya</taxon>
        <taxon>Ascomycota</taxon>
        <taxon>Pezizomycotina</taxon>
        <taxon>Eurotiomycetes</taxon>
        <taxon>Eurotiomycetidae</taxon>
        <taxon>Eurotiales</taxon>
        <taxon>Aspergillaceae</taxon>
        <taxon>Aspergillus</taxon>
        <taxon>Aspergillus subgen. Circumdati</taxon>
    </lineage>
</organism>
<dbReference type="InterPro" id="IPR021006">
    <property type="entry name" value="Hda2/3"/>
</dbReference>
<evidence type="ECO:0000313" key="4">
    <source>
        <dbReference type="Proteomes" id="UP001194746"/>
    </source>
</evidence>
<evidence type="ECO:0008006" key="5">
    <source>
        <dbReference type="Google" id="ProtNLM"/>
    </source>
</evidence>
<evidence type="ECO:0000256" key="2">
    <source>
        <dbReference type="SAM" id="MobiDB-lite"/>
    </source>
</evidence>
<sequence length="914" mass="102748">MARKRKALSQVYTPTTNALKKRKAQNFIVISSGDEDEDEDEDDNSTLAEDEYLIKCILDESESQYLIDWEGSWTPSWEPKEHANETAIQTWELKKEVRAASEPPVLEGPCATHLASDTRNRMQSVPESAAAETTQPSILSTSRKDSLCFENMEEHSHEKLMPASTDTLGKYNDSEEFTSREKIKNVYSNFQATASSSAIPNEPSATPSSMGDIEASAPISLPETAAPLSVRVDRDTTHHTHAETSVPQDPVQESSEPSGVQIIQPSALTVTEKEAEIPGSVYLGPAEFAVPLPMDSRVKDDYERVLANEAQNIWGVLNQSQPSDELSAKLSEVFHTLSNVATHPDLNISEHIKDSSSDLAKEAAWAEYSSAKFLFLGYLVEFASSRDTHFIIMVHGGKTQKIVERYLLGKGLTYTREREEIGFGSNLEISMVKGSLSFGIQSTSTDGIQETFKAPSAIIALDSSFNATTPPVEHMRTTFARHGNLLPVIRLLVSNSSEHVELCFPGFSGHQRLRLITQYTLQLRDIVGDLQDDAFGVREDVEEILLYLFSENFNVHWPLPLIEPLRILSDEELDSIQTRGDTQPSAESAPLSEHSNQKRQFEEETEEQISKRPRVDLFQDPSQFTQSTKFPSQTLDNDLQALEKHLVQMRTTHAAELEKLQQALSDAQSCLRDRETILSSLQHRYETRTKDLHKIRQERDRLADSKSASEQRIEKQKDDISKLKDERTRLRHELEGAREELKAGGGNAAELEAVREEVRRLSKETASLERKAEYESRQAEYTREQYQTASNVAAQSGNEVRQLREENETLKRKVAIDTSRLREINIKNDEARHLARVAELETALSSRDDLLRKKEDELREIRKNRPSTRSTSTQPRSPKWNAANSRPTSPGFGNNGSSHPGRGSALRFSSEMSL</sequence>
<gene>
    <name evidence="3" type="ORF">FE257_010282</name>
</gene>
<reference evidence="3" key="2">
    <citation type="submission" date="2020-02" db="EMBL/GenBank/DDBJ databases">
        <authorList>
            <person name="Gilchrist C.L.M."/>
            <person name="Chooi Y.-H."/>
        </authorList>
    </citation>
    <scope>NUCLEOTIDE SEQUENCE</scope>
    <source>
        <strain evidence="3">MST-FP2251</strain>
    </source>
</reference>
<feature type="compositionally biased region" description="Low complexity" evidence="2">
    <location>
        <begin position="867"/>
        <end position="878"/>
    </location>
</feature>
<comment type="caution">
    <text evidence="3">The sequence shown here is derived from an EMBL/GenBank/DDBJ whole genome shotgun (WGS) entry which is preliminary data.</text>
</comment>
<reference evidence="3" key="1">
    <citation type="journal article" date="2019" name="Beilstein J. Org. Chem.">
        <title>Nanangenines: drimane sesquiterpenoids as the dominant metabolite cohort of a novel Australian fungus, Aspergillus nanangensis.</title>
        <authorList>
            <person name="Lacey H.J."/>
            <person name="Gilchrist C.L.M."/>
            <person name="Crombie A."/>
            <person name="Kalaitzis J.A."/>
            <person name="Vuong D."/>
            <person name="Rutledge P.J."/>
            <person name="Turner P."/>
            <person name="Pitt J.I."/>
            <person name="Lacey E."/>
            <person name="Chooi Y.H."/>
            <person name="Piggott A.M."/>
        </authorList>
    </citation>
    <scope>NUCLEOTIDE SEQUENCE</scope>
    <source>
        <strain evidence="3">MST-FP2251</strain>
    </source>
</reference>
<dbReference type="SUPFAM" id="SSF54160">
    <property type="entry name" value="Chromo domain-like"/>
    <property type="match status" value="1"/>
</dbReference>
<feature type="compositionally biased region" description="Polar residues" evidence="2">
    <location>
        <begin position="620"/>
        <end position="632"/>
    </location>
</feature>
<feature type="region of interest" description="Disordered" evidence="2">
    <location>
        <begin position="236"/>
        <end position="260"/>
    </location>
</feature>
<dbReference type="InterPro" id="IPR038609">
    <property type="entry name" value="HDA1_su2/3_sf"/>
</dbReference>
<feature type="compositionally biased region" description="Polar residues" evidence="2">
    <location>
        <begin position="243"/>
        <end position="260"/>
    </location>
</feature>
<evidence type="ECO:0000256" key="1">
    <source>
        <dbReference type="ARBA" id="ARBA00011353"/>
    </source>
</evidence>
<evidence type="ECO:0000313" key="3">
    <source>
        <dbReference type="EMBL" id="KAF9887287.1"/>
    </source>
</evidence>
<proteinExistence type="predicted"/>
<dbReference type="Gene3D" id="3.40.50.12360">
    <property type="match status" value="1"/>
</dbReference>
<feature type="compositionally biased region" description="Basic and acidic residues" evidence="2">
    <location>
        <begin position="851"/>
        <end position="863"/>
    </location>
</feature>
<feature type="region of interest" description="Disordered" evidence="2">
    <location>
        <begin position="698"/>
        <end position="727"/>
    </location>
</feature>
<dbReference type="Pfam" id="PF11496">
    <property type="entry name" value="HDA2-3"/>
    <property type="match status" value="1"/>
</dbReference>
<dbReference type="EMBL" id="VCAU01000063">
    <property type="protein sequence ID" value="KAF9887287.1"/>
    <property type="molecule type" value="Genomic_DNA"/>
</dbReference>